<dbReference type="Proteomes" id="UP000314294">
    <property type="component" value="Unassembled WGS sequence"/>
</dbReference>
<name>A0A4Z2G9H3_9TELE</name>
<keyword evidence="2" id="KW-0812">Transmembrane</keyword>
<gene>
    <name evidence="3" type="ORF">EYF80_039611</name>
</gene>
<dbReference type="EMBL" id="SRLO01000628">
    <property type="protein sequence ID" value="TNN50187.1"/>
    <property type="molecule type" value="Genomic_DNA"/>
</dbReference>
<reference evidence="3 4" key="1">
    <citation type="submission" date="2019-03" db="EMBL/GenBank/DDBJ databases">
        <title>First draft genome of Liparis tanakae, snailfish: a comprehensive survey of snailfish specific genes.</title>
        <authorList>
            <person name="Kim W."/>
            <person name="Song I."/>
            <person name="Jeong J.-H."/>
            <person name="Kim D."/>
            <person name="Kim S."/>
            <person name="Ryu S."/>
            <person name="Song J.Y."/>
            <person name="Lee S.K."/>
        </authorList>
    </citation>
    <scope>NUCLEOTIDE SEQUENCE [LARGE SCALE GENOMIC DNA]</scope>
    <source>
        <tissue evidence="3">Muscle</tissue>
    </source>
</reference>
<proteinExistence type="predicted"/>
<organism evidence="3 4">
    <name type="scientific">Liparis tanakae</name>
    <name type="common">Tanaka's snailfish</name>
    <dbReference type="NCBI Taxonomy" id="230148"/>
    <lineage>
        <taxon>Eukaryota</taxon>
        <taxon>Metazoa</taxon>
        <taxon>Chordata</taxon>
        <taxon>Craniata</taxon>
        <taxon>Vertebrata</taxon>
        <taxon>Euteleostomi</taxon>
        <taxon>Actinopterygii</taxon>
        <taxon>Neopterygii</taxon>
        <taxon>Teleostei</taxon>
        <taxon>Neoteleostei</taxon>
        <taxon>Acanthomorphata</taxon>
        <taxon>Eupercaria</taxon>
        <taxon>Perciformes</taxon>
        <taxon>Cottioidei</taxon>
        <taxon>Cottales</taxon>
        <taxon>Liparidae</taxon>
        <taxon>Liparis</taxon>
    </lineage>
</organism>
<evidence type="ECO:0000256" key="1">
    <source>
        <dbReference type="SAM" id="MobiDB-lite"/>
    </source>
</evidence>
<evidence type="ECO:0000313" key="3">
    <source>
        <dbReference type="EMBL" id="TNN50187.1"/>
    </source>
</evidence>
<comment type="caution">
    <text evidence="3">The sequence shown here is derived from an EMBL/GenBank/DDBJ whole genome shotgun (WGS) entry which is preliminary data.</text>
</comment>
<keyword evidence="4" id="KW-1185">Reference proteome</keyword>
<dbReference type="AlphaFoldDB" id="A0A4Z2G9H3"/>
<keyword evidence="2" id="KW-0472">Membrane</keyword>
<evidence type="ECO:0000256" key="2">
    <source>
        <dbReference type="SAM" id="Phobius"/>
    </source>
</evidence>
<protein>
    <submittedName>
        <fullName evidence="3">Uncharacterized protein</fullName>
    </submittedName>
</protein>
<feature type="region of interest" description="Disordered" evidence="1">
    <location>
        <begin position="25"/>
        <end position="45"/>
    </location>
</feature>
<sequence length="402" mass="43700">MMAGGPCPGIGELVERRRTLLVFTRRRDGEGDGGGESGRGLRRQRWDGRRRRRRIGGGRGGVSLLVEVERLPVPLLPLQAQRGLQLLQLPAQLPRLVPVTLRTPLRLVAVLTQLRLVTQLGLLAQLRLVAELRLLPELGFVAEVSLLAELGLLAQLGVRSVLGVLAHPDVLLHVAVLPLLRVAPLSFFALLPLLPLSLLPLGFGFIALKTQQGFRCRGVLQAQHGLLPLPQLGVELLQLAPQGHHLSGPLGHLRLTLPQLLLQQGDLSRLLTHLPHKEPTRQDVRLLLPVIQTLPLQVLSLGQQSRHLLLEPPLVLGQTADLGLQGRLGALSPTDTLLLLKHLNDRSLTLVQISAHMLHLDEELFPEEDRPLSEALSPFCGEEPHGAASETATPARARGAAA</sequence>
<accession>A0A4Z2G9H3</accession>
<keyword evidence="2" id="KW-1133">Transmembrane helix</keyword>
<evidence type="ECO:0000313" key="4">
    <source>
        <dbReference type="Proteomes" id="UP000314294"/>
    </source>
</evidence>
<feature type="compositionally biased region" description="Low complexity" evidence="1">
    <location>
        <begin position="391"/>
        <end position="402"/>
    </location>
</feature>
<feature type="region of interest" description="Disordered" evidence="1">
    <location>
        <begin position="376"/>
        <end position="402"/>
    </location>
</feature>
<feature type="transmembrane region" description="Helical" evidence="2">
    <location>
        <begin position="187"/>
        <end position="208"/>
    </location>
</feature>